<dbReference type="PROSITE" id="PS50073">
    <property type="entry name" value="COPPER_FIST_2"/>
    <property type="match status" value="1"/>
</dbReference>
<dbReference type="GO" id="GO:0006878">
    <property type="term" value="P:intracellular copper ion homeostasis"/>
    <property type="evidence" value="ECO:0007669"/>
    <property type="project" value="TreeGrafter"/>
</dbReference>
<dbReference type="FunFam" id="3.90.430.10:FF:000001">
    <property type="entry name" value="Copper fist DNA-binding protein"/>
    <property type="match status" value="1"/>
</dbReference>
<dbReference type="GO" id="GO:0005507">
    <property type="term" value="F:copper ion binding"/>
    <property type="evidence" value="ECO:0007669"/>
    <property type="project" value="InterPro"/>
</dbReference>
<dbReference type="SMART" id="SM01090">
    <property type="entry name" value="Copper-fist"/>
    <property type="match status" value="1"/>
</dbReference>
<dbReference type="InterPro" id="IPR051763">
    <property type="entry name" value="Copper_Homeo_Regul"/>
</dbReference>
<evidence type="ECO:0000313" key="10">
    <source>
        <dbReference type="Proteomes" id="UP000654370"/>
    </source>
</evidence>
<keyword evidence="2" id="KW-0479">Metal-binding</keyword>
<feature type="domain" description="Copper-fist" evidence="8">
    <location>
        <begin position="12"/>
        <end position="44"/>
    </location>
</feature>
<evidence type="ECO:0000256" key="1">
    <source>
        <dbReference type="ARBA" id="ARBA00004123"/>
    </source>
</evidence>
<evidence type="ECO:0000256" key="4">
    <source>
        <dbReference type="ARBA" id="ARBA00023008"/>
    </source>
</evidence>
<protein>
    <recommendedName>
        <fullName evidence="8">Copper-fist domain-containing protein</fullName>
    </recommendedName>
</protein>
<organism evidence="9 10">
    <name type="scientific">Mortierella isabellina</name>
    <name type="common">Filamentous fungus</name>
    <name type="synonym">Umbelopsis isabellina</name>
    <dbReference type="NCBI Taxonomy" id="91625"/>
    <lineage>
        <taxon>Eukaryota</taxon>
        <taxon>Fungi</taxon>
        <taxon>Fungi incertae sedis</taxon>
        <taxon>Mucoromycota</taxon>
        <taxon>Mucoromycotina</taxon>
        <taxon>Umbelopsidomycetes</taxon>
        <taxon>Umbelopsidales</taxon>
        <taxon>Umbelopsidaceae</taxon>
        <taxon>Umbelopsis</taxon>
    </lineage>
</organism>
<proteinExistence type="predicted"/>
<dbReference type="Pfam" id="PF00649">
    <property type="entry name" value="Copper-fist"/>
    <property type="match status" value="1"/>
</dbReference>
<dbReference type="Proteomes" id="UP000654370">
    <property type="component" value="Unassembled WGS sequence"/>
</dbReference>
<feature type="non-terminal residue" evidence="9">
    <location>
        <position position="1"/>
    </location>
</feature>
<accession>A0A8H7PJ39</accession>
<evidence type="ECO:0000256" key="6">
    <source>
        <dbReference type="ARBA" id="ARBA00023163"/>
    </source>
</evidence>
<dbReference type="Gene3D" id="3.90.430.10">
    <property type="entry name" value="Copper fist DNA-binding domain"/>
    <property type="match status" value="1"/>
</dbReference>
<comment type="caution">
    <text evidence="9">The sequence shown here is derived from an EMBL/GenBank/DDBJ whole genome shotgun (WGS) entry which is preliminary data.</text>
</comment>
<dbReference type="InterPro" id="IPR036395">
    <property type="entry name" value="Cu_fist_DNA-bd_dom_sf"/>
</dbReference>
<evidence type="ECO:0000313" key="9">
    <source>
        <dbReference type="EMBL" id="KAG2174917.1"/>
    </source>
</evidence>
<dbReference type="AlphaFoldDB" id="A0A8H7PJ39"/>
<keyword evidence="4" id="KW-0186">Copper</keyword>
<keyword evidence="6" id="KW-0804">Transcription</keyword>
<keyword evidence="3" id="KW-0862">Zinc</keyword>
<keyword evidence="7" id="KW-0539">Nucleus</keyword>
<evidence type="ECO:0000259" key="8">
    <source>
        <dbReference type="PROSITE" id="PS50073"/>
    </source>
</evidence>
<dbReference type="GO" id="GO:0045944">
    <property type="term" value="P:positive regulation of transcription by RNA polymerase II"/>
    <property type="evidence" value="ECO:0007669"/>
    <property type="project" value="TreeGrafter"/>
</dbReference>
<evidence type="ECO:0000256" key="7">
    <source>
        <dbReference type="ARBA" id="ARBA00023242"/>
    </source>
</evidence>
<keyword evidence="10" id="KW-1185">Reference proteome</keyword>
<gene>
    <name evidence="9" type="ORF">INT43_005979</name>
</gene>
<dbReference type="PRINTS" id="PR00617">
    <property type="entry name" value="COPPERFIST"/>
</dbReference>
<name>A0A8H7PJ39_MORIS</name>
<dbReference type="PANTHER" id="PTHR28088:SF5">
    <property type="entry name" value="TRANSCRIPTIONAL ACTIVATOR HAA1-RELATED"/>
    <property type="match status" value="1"/>
</dbReference>
<evidence type="ECO:0000256" key="5">
    <source>
        <dbReference type="ARBA" id="ARBA00023015"/>
    </source>
</evidence>
<dbReference type="GO" id="GO:0006879">
    <property type="term" value="P:intracellular iron ion homeostasis"/>
    <property type="evidence" value="ECO:0007669"/>
    <property type="project" value="TreeGrafter"/>
</dbReference>
<dbReference type="PANTHER" id="PTHR28088">
    <property type="entry name" value="TRANSCRIPTIONAL ACTIVATOR HAA1-RELATED"/>
    <property type="match status" value="1"/>
</dbReference>
<dbReference type="GO" id="GO:0000981">
    <property type="term" value="F:DNA-binding transcription factor activity, RNA polymerase II-specific"/>
    <property type="evidence" value="ECO:0007669"/>
    <property type="project" value="TreeGrafter"/>
</dbReference>
<dbReference type="GO" id="GO:0005634">
    <property type="term" value="C:nucleus"/>
    <property type="evidence" value="ECO:0007669"/>
    <property type="project" value="UniProtKB-SubCell"/>
</dbReference>
<evidence type="ECO:0000256" key="3">
    <source>
        <dbReference type="ARBA" id="ARBA00022833"/>
    </source>
</evidence>
<dbReference type="OrthoDB" id="5600085at2759"/>
<reference evidence="9" key="1">
    <citation type="submission" date="2020-12" db="EMBL/GenBank/DDBJ databases">
        <title>Metabolic potential, ecology and presence of endohyphal bacteria is reflected in genomic diversity of Mucoromycotina.</title>
        <authorList>
            <person name="Muszewska A."/>
            <person name="Okrasinska A."/>
            <person name="Steczkiewicz K."/>
            <person name="Drgas O."/>
            <person name="Orlowska M."/>
            <person name="Perlinska-Lenart U."/>
            <person name="Aleksandrzak-Piekarczyk T."/>
            <person name="Szatraj K."/>
            <person name="Zielenkiewicz U."/>
            <person name="Pilsyk S."/>
            <person name="Malc E."/>
            <person name="Mieczkowski P."/>
            <person name="Kruszewska J.S."/>
            <person name="Biernat P."/>
            <person name="Pawlowska J."/>
        </authorList>
    </citation>
    <scope>NUCLEOTIDE SEQUENCE</scope>
    <source>
        <strain evidence="9">WA0000067209</strain>
    </source>
</reference>
<sequence length="72" mass="8076">MLLTGEDGVVRKFSCEKCIKGHRTSGCKHANSPLFEIKKKGRPSTQCEHCRELRKTKHIHVKCICPGRQASG</sequence>
<dbReference type="EMBL" id="JAEPQZ010000012">
    <property type="protein sequence ID" value="KAG2174917.1"/>
    <property type="molecule type" value="Genomic_DNA"/>
</dbReference>
<dbReference type="GO" id="GO:0000978">
    <property type="term" value="F:RNA polymerase II cis-regulatory region sequence-specific DNA binding"/>
    <property type="evidence" value="ECO:0007669"/>
    <property type="project" value="TreeGrafter"/>
</dbReference>
<dbReference type="SUPFAM" id="SSF57879">
    <property type="entry name" value="Zinc domain conserved in yeast copper-regulated transcription factors"/>
    <property type="match status" value="1"/>
</dbReference>
<dbReference type="SMART" id="SM00412">
    <property type="entry name" value="Cu_FIST"/>
    <property type="match status" value="1"/>
</dbReference>
<comment type="subcellular location">
    <subcellularLocation>
        <location evidence="1">Nucleus</location>
    </subcellularLocation>
</comment>
<dbReference type="InterPro" id="IPR001083">
    <property type="entry name" value="Cu_fist_DNA-bd_dom"/>
</dbReference>
<evidence type="ECO:0000256" key="2">
    <source>
        <dbReference type="ARBA" id="ARBA00022723"/>
    </source>
</evidence>
<keyword evidence="5" id="KW-0805">Transcription regulation</keyword>